<dbReference type="GO" id="GO:0022857">
    <property type="term" value="F:transmembrane transporter activity"/>
    <property type="evidence" value="ECO:0007669"/>
    <property type="project" value="InterPro"/>
</dbReference>
<accession>A0A8H7QTV6</accession>
<feature type="transmembrane region" description="Helical" evidence="5">
    <location>
        <begin position="426"/>
        <end position="444"/>
    </location>
</feature>
<evidence type="ECO:0000256" key="1">
    <source>
        <dbReference type="ARBA" id="ARBA00004141"/>
    </source>
</evidence>
<keyword evidence="7" id="KW-1185">Reference proteome</keyword>
<name>A0A8H7QTV6_9FUNG</name>
<evidence type="ECO:0000313" key="7">
    <source>
        <dbReference type="Proteomes" id="UP000603453"/>
    </source>
</evidence>
<dbReference type="PANTHER" id="PTHR10924:SF6">
    <property type="entry name" value="SOLUTE CARRIER FAMILY 49 MEMBER A3"/>
    <property type="match status" value="1"/>
</dbReference>
<dbReference type="GO" id="GO:0016020">
    <property type="term" value="C:membrane"/>
    <property type="evidence" value="ECO:0007669"/>
    <property type="project" value="UniProtKB-SubCell"/>
</dbReference>
<feature type="transmembrane region" description="Helical" evidence="5">
    <location>
        <begin position="207"/>
        <end position="228"/>
    </location>
</feature>
<feature type="transmembrane region" description="Helical" evidence="5">
    <location>
        <begin position="179"/>
        <end position="201"/>
    </location>
</feature>
<dbReference type="Gene3D" id="1.20.1250.20">
    <property type="entry name" value="MFS general substrate transporter like domains"/>
    <property type="match status" value="1"/>
</dbReference>
<feature type="transmembrane region" description="Helical" evidence="5">
    <location>
        <begin position="47"/>
        <end position="68"/>
    </location>
</feature>
<sequence>MASSTPIKTAYDERIVEKNNDTTSISLSNRSIGEEHVYFEDKTSLSAWLQTAVCVAVNGSCAIMWMTSSSVPAVMSEWMGTSLTQLNWLSNASAICNTLFSLPTAWVYEKYGIKNSIIICAVFNAIGCWIRCLAIVVPNDKKYTLIMLGQIVSSIAGPLVYNVAAKLVALWFAPKDRGIANIILSIQIGMALAPLILPIIAPNVQDVPRMLIIVASFATVCALPTFFLPSKPKNPPSASAMLDRTPFWKGVKQVCKNMQFWWVATLASVTIGMVFTISVLVIEAITPYGYTDQQAGLCASVIVISGCFGGGLTGYWLGKSPQHFMLIKTFTPLVIFTYVMYKFELIPNAFPTVLIACILNGFFSYALFPVYLELASEITYPVSESISSCIIWSLCTMTMLIFSVIIDALKAGPDANPPNNMNTSMLVVLGIVIVGNLPSIWIKGDLKRLLIDNKKNGYQC</sequence>
<dbReference type="InterPro" id="IPR036259">
    <property type="entry name" value="MFS_trans_sf"/>
</dbReference>
<feature type="transmembrane region" description="Helical" evidence="5">
    <location>
        <begin position="324"/>
        <end position="341"/>
    </location>
</feature>
<dbReference type="Pfam" id="PF07690">
    <property type="entry name" value="MFS_1"/>
    <property type="match status" value="1"/>
</dbReference>
<feature type="transmembrane region" description="Helical" evidence="5">
    <location>
        <begin position="386"/>
        <end position="406"/>
    </location>
</feature>
<reference evidence="6" key="1">
    <citation type="submission" date="2020-12" db="EMBL/GenBank/DDBJ databases">
        <title>Metabolic potential, ecology and presence of endohyphal bacteria is reflected in genomic diversity of Mucoromycotina.</title>
        <authorList>
            <person name="Muszewska A."/>
            <person name="Okrasinska A."/>
            <person name="Steczkiewicz K."/>
            <person name="Drgas O."/>
            <person name="Orlowska M."/>
            <person name="Perlinska-Lenart U."/>
            <person name="Aleksandrzak-Piekarczyk T."/>
            <person name="Szatraj K."/>
            <person name="Zielenkiewicz U."/>
            <person name="Pilsyk S."/>
            <person name="Malc E."/>
            <person name="Mieczkowski P."/>
            <person name="Kruszewska J.S."/>
            <person name="Biernat P."/>
            <person name="Pawlowska J."/>
        </authorList>
    </citation>
    <scope>NUCLEOTIDE SEQUENCE</scope>
    <source>
        <strain evidence="6">WA0000017839</strain>
    </source>
</reference>
<dbReference type="InterPro" id="IPR011701">
    <property type="entry name" value="MFS"/>
</dbReference>
<comment type="caution">
    <text evidence="6">The sequence shown here is derived from an EMBL/GenBank/DDBJ whole genome shotgun (WGS) entry which is preliminary data.</text>
</comment>
<feature type="transmembrane region" description="Helical" evidence="5">
    <location>
        <begin position="353"/>
        <end position="374"/>
    </location>
</feature>
<keyword evidence="3 5" id="KW-1133">Transmembrane helix</keyword>
<keyword evidence="4 5" id="KW-0472">Membrane</keyword>
<proteinExistence type="predicted"/>
<keyword evidence="2 5" id="KW-0812">Transmembrane</keyword>
<evidence type="ECO:0000256" key="2">
    <source>
        <dbReference type="ARBA" id="ARBA00022692"/>
    </source>
</evidence>
<evidence type="ECO:0000313" key="6">
    <source>
        <dbReference type="EMBL" id="KAG2198674.1"/>
    </source>
</evidence>
<feature type="transmembrane region" description="Helical" evidence="5">
    <location>
        <begin position="88"/>
        <end position="108"/>
    </location>
</feature>
<feature type="transmembrane region" description="Helical" evidence="5">
    <location>
        <begin position="115"/>
        <end position="137"/>
    </location>
</feature>
<feature type="transmembrane region" description="Helical" evidence="5">
    <location>
        <begin position="294"/>
        <end position="317"/>
    </location>
</feature>
<protein>
    <submittedName>
        <fullName evidence="6">Uncharacterized protein</fullName>
    </submittedName>
</protein>
<evidence type="ECO:0000256" key="4">
    <source>
        <dbReference type="ARBA" id="ARBA00023136"/>
    </source>
</evidence>
<feature type="transmembrane region" description="Helical" evidence="5">
    <location>
        <begin position="260"/>
        <end position="282"/>
    </location>
</feature>
<feature type="transmembrane region" description="Helical" evidence="5">
    <location>
        <begin position="143"/>
        <end position="172"/>
    </location>
</feature>
<dbReference type="Proteomes" id="UP000603453">
    <property type="component" value="Unassembled WGS sequence"/>
</dbReference>
<dbReference type="SUPFAM" id="SSF103473">
    <property type="entry name" value="MFS general substrate transporter"/>
    <property type="match status" value="1"/>
</dbReference>
<dbReference type="InterPro" id="IPR049680">
    <property type="entry name" value="FLVCR1-2_SLC49-like"/>
</dbReference>
<comment type="subcellular location">
    <subcellularLocation>
        <location evidence="1">Membrane</location>
        <topology evidence="1">Multi-pass membrane protein</topology>
    </subcellularLocation>
</comment>
<evidence type="ECO:0000256" key="5">
    <source>
        <dbReference type="SAM" id="Phobius"/>
    </source>
</evidence>
<dbReference type="EMBL" id="JAEPRD010000107">
    <property type="protein sequence ID" value="KAG2198674.1"/>
    <property type="molecule type" value="Genomic_DNA"/>
</dbReference>
<evidence type="ECO:0000256" key="3">
    <source>
        <dbReference type="ARBA" id="ARBA00022989"/>
    </source>
</evidence>
<organism evidence="6 7">
    <name type="scientific">Mucor saturninus</name>
    <dbReference type="NCBI Taxonomy" id="64648"/>
    <lineage>
        <taxon>Eukaryota</taxon>
        <taxon>Fungi</taxon>
        <taxon>Fungi incertae sedis</taxon>
        <taxon>Mucoromycota</taxon>
        <taxon>Mucoromycotina</taxon>
        <taxon>Mucoromycetes</taxon>
        <taxon>Mucorales</taxon>
        <taxon>Mucorineae</taxon>
        <taxon>Mucoraceae</taxon>
        <taxon>Mucor</taxon>
    </lineage>
</organism>
<gene>
    <name evidence="6" type="ORF">INT47_001813</name>
</gene>
<dbReference type="OrthoDB" id="422206at2759"/>
<dbReference type="AlphaFoldDB" id="A0A8H7QTV6"/>
<dbReference type="PANTHER" id="PTHR10924">
    <property type="entry name" value="MAJOR FACILITATOR SUPERFAMILY PROTEIN-RELATED"/>
    <property type="match status" value="1"/>
</dbReference>